<proteinExistence type="predicted"/>
<dbReference type="RefSeq" id="WP_072285873.1">
    <property type="nucleotide sequence ID" value="NZ_CP015455.1"/>
</dbReference>
<dbReference type="SUPFAM" id="SSF82153">
    <property type="entry name" value="FAS1 domain"/>
    <property type="match status" value="1"/>
</dbReference>
<dbReference type="InterPro" id="IPR050904">
    <property type="entry name" value="Adhesion/Biosynth-related"/>
</dbReference>
<gene>
    <name evidence="2" type="ORF">A7E75_02710</name>
</gene>
<dbReference type="InterPro" id="IPR036378">
    <property type="entry name" value="FAS1_dom_sf"/>
</dbReference>
<dbReference type="OrthoDB" id="9800666at2"/>
<dbReference type="GO" id="GO:0005615">
    <property type="term" value="C:extracellular space"/>
    <property type="evidence" value="ECO:0007669"/>
    <property type="project" value="TreeGrafter"/>
</dbReference>
<name>A0A1L3GDN1_SYNAC</name>
<organism evidence="2 3">
    <name type="scientific">Syntrophotalea acetylenica</name>
    <name type="common">Pelobacter acetylenicus</name>
    <dbReference type="NCBI Taxonomy" id="29542"/>
    <lineage>
        <taxon>Bacteria</taxon>
        <taxon>Pseudomonadati</taxon>
        <taxon>Thermodesulfobacteriota</taxon>
        <taxon>Desulfuromonadia</taxon>
        <taxon>Desulfuromonadales</taxon>
        <taxon>Syntrophotaleaceae</taxon>
        <taxon>Syntrophotalea</taxon>
    </lineage>
</organism>
<dbReference type="STRING" id="29542.A6070_11335"/>
<dbReference type="SMART" id="SM00554">
    <property type="entry name" value="FAS1"/>
    <property type="match status" value="1"/>
</dbReference>
<feature type="domain" description="FAS1" evidence="1">
    <location>
        <begin position="1"/>
        <end position="130"/>
    </location>
</feature>
<evidence type="ECO:0000313" key="2">
    <source>
        <dbReference type="EMBL" id="APG24056.1"/>
    </source>
</evidence>
<dbReference type="InterPro" id="IPR000782">
    <property type="entry name" value="FAS1_domain"/>
</dbReference>
<evidence type="ECO:0000313" key="3">
    <source>
        <dbReference type="Proteomes" id="UP000182264"/>
    </source>
</evidence>
<sequence>MPSIMQTIEANSTLKTLATALKTAGMTDWLNKPGSFTFFAPNDDAFKRLNIEVIMEDKDKLATILQYHLVAEKHAAAALDAQNIFTLATEMGKSLSVYLDENEIMIDNAHIIEPDIECANGVIHIIDNVFLPQHSGWYETTA</sequence>
<accession>A0A1L3GDN1</accession>
<dbReference type="Gene3D" id="2.30.180.10">
    <property type="entry name" value="FAS1 domain"/>
    <property type="match status" value="1"/>
</dbReference>
<dbReference type="KEGG" id="pace:A6070_11335"/>
<dbReference type="AlphaFoldDB" id="A0A1L3GDN1"/>
<dbReference type="PROSITE" id="PS50213">
    <property type="entry name" value="FAS1"/>
    <property type="match status" value="1"/>
</dbReference>
<protein>
    <recommendedName>
        <fullName evidence="1">FAS1 domain-containing protein</fullName>
    </recommendedName>
</protein>
<dbReference type="PANTHER" id="PTHR10900">
    <property type="entry name" value="PERIOSTIN-RELATED"/>
    <property type="match status" value="1"/>
</dbReference>
<keyword evidence="3" id="KW-1185">Reference proteome</keyword>
<dbReference type="PANTHER" id="PTHR10900:SF77">
    <property type="entry name" value="FI19380P1"/>
    <property type="match status" value="1"/>
</dbReference>
<reference evidence="2 3" key="1">
    <citation type="journal article" date="2017" name="Genome Announc.">
        <title>Complete Genome Sequences of Two Acetylene-Fermenting Pelobacter acetylenicus Strains.</title>
        <authorList>
            <person name="Sutton J.M."/>
            <person name="Baesman S.M."/>
            <person name="Fierst J.L."/>
            <person name="Poret-Peterson A.T."/>
            <person name="Oremland R.S."/>
            <person name="Dunlap D.S."/>
            <person name="Akob D.M."/>
        </authorList>
    </citation>
    <scope>NUCLEOTIDE SEQUENCE [LARGE SCALE GENOMIC DNA]</scope>
    <source>
        <strain evidence="2 3">DSM 3247</strain>
    </source>
</reference>
<dbReference type="FunFam" id="2.30.180.10:FF:000032">
    <property type="entry name" value="Fasciclin domain-containing protein, putative"/>
    <property type="match status" value="1"/>
</dbReference>
<dbReference type="Pfam" id="PF02469">
    <property type="entry name" value="Fasciclin"/>
    <property type="match status" value="1"/>
</dbReference>
<evidence type="ECO:0000259" key="1">
    <source>
        <dbReference type="PROSITE" id="PS50213"/>
    </source>
</evidence>
<dbReference type="EMBL" id="CP015518">
    <property type="protein sequence ID" value="APG24056.1"/>
    <property type="molecule type" value="Genomic_DNA"/>
</dbReference>
<dbReference type="Proteomes" id="UP000182264">
    <property type="component" value="Chromosome"/>
</dbReference>